<dbReference type="AlphaFoldDB" id="A0A830GD03"/>
<keyword evidence="1" id="KW-0285">Flavoprotein</keyword>
<keyword evidence="5" id="KW-1185">Reference proteome</keyword>
<gene>
    <name evidence="4" type="ORF">GCM10009021_25580</name>
</gene>
<name>A0A830GD03_9EURY</name>
<dbReference type="PRINTS" id="PR00469">
    <property type="entry name" value="PNDRDTASEII"/>
</dbReference>
<dbReference type="SUPFAM" id="SSF51905">
    <property type="entry name" value="FAD/NAD(P)-binding domain"/>
    <property type="match status" value="1"/>
</dbReference>
<dbReference type="InterPro" id="IPR050097">
    <property type="entry name" value="Ferredoxin-NADP_redctase_2"/>
</dbReference>
<sequence>MGNGTESSVDVAVVGCGPAGCAAALCTARDGLDTVVFDGGDASIERCAYVETYPGFPAGIDVPTLRALLRAHVETADARLVRERVADVTDSEGGFRIETAAGRTVASERVVAATPLDADYLRGLDDEVAMFSTHVRETGTHQRFDGTYADADGRTPIDGLSVAGGLAGRGDQVLLAAADGMRVGRRLVHEARREFGYWEAALPHKDWLRRIPDADDDWEEERDWDEWFDYHRLPDGEHGMDAERVERVRERELTLVAAARLDDAAIEARTKRGQRRLAAHLDDEALLATLDDDVIDVYARERGLGAIE</sequence>
<dbReference type="Gene3D" id="3.50.50.60">
    <property type="entry name" value="FAD/NAD(P)-binding domain"/>
    <property type="match status" value="1"/>
</dbReference>
<comment type="caution">
    <text evidence="4">The sequence shown here is derived from an EMBL/GenBank/DDBJ whole genome shotgun (WGS) entry which is preliminary data.</text>
</comment>
<evidence type="ECO:0000259" key="3">
    <source>
        <dbReference type="Pfam" id="PF07992"/>
    </source>
</evidence>
<proteinExistence type="predicted"/>
<dbReference type="InterPro" id="IPR036188">
    <property type="entry name" value="FAD/NAD-bd_sf"/>
</dbReference>
<evidence type="ECO:0000313" key="5">
    <source>
        <dbReference type="Proteomes" id="UP000608850"/>
    </source>
</evidence>
<feature type="domain" description="FAD/NAD(P)-binding" evidence="3">
    <location>
        <begin position="10"/>
        <end position="117"/>
    </location>
</feature>
<evidence type="ECO:0000313" key="4">
    <source>
        <dbReference type="EMBL" id="GGN22830.1"/>
    </source>
</evidence>
<dbReference type="Proteomes" id="UP000608850">
    <property type="component" value="Unassembled WGS sequence"/>
</dbReference>
<evidence type="ECO:0000256" key="2">
    <source>
        <dbReference type="ARBA" id="ARBA00023002"/>
    </source>
</evidence>
<evidence type="ECO:0000256" key="1">
    <source>
        <dbReference type="ARBA" id="ARBA00022630"/>
    </source>
</evidence>
<dbReference type="GO" id="GO:0016491">
    <property type="term" value="F:oxidoreductase activity"/>
    <property type="evidence" value="ECO:0007669"/>
    <property type="project" value="UniProtKB-KW"/>
</dbReference>
<accession>A0A830GD03</accession>
<dbReference type="PANTHER" id="PTHR48105">
    <property type="entry name" value="THIOREDOXIN REDUCTASE 1-RELATED-RELATED"/>
    <property type="match status" value="1"/>
</dbReference>
<dbReference type="Pfam" id="PF07992">
    <property type="entry name" value="Pyr_redox_2"/>
    <property type="match status" value="1"/>
</dbReference>
<organism evidence="4 5">
    <name type="scientific">Halarchaeum nitratireducens</name>
    <dbReference type="NCBI Taxonomy" id="489913"/>
    <lineage>
        <taxon>Archaea</taxon>
        <taxon>Methanobacteriati</taxon>
        <taxon>Methanobacteriota</taxon>
        <taxon>Stenosarchaea group</taxon>
        <taxon>Halobacteria</taxon>
        <taxon>Halobacteriales</taxon>
        <taxon>Halobacteriaceae</taxon>
    </lineage>
</organism>
<dbReference type="InterPro" id="IPR023753">
    <property type="entry name" value="FAD/NAD-binding_dom"/>
</dbReference>
<keyword evidence="2" id="KW-0560">Oxidoreductase</keyword>
<dbReference type="RefSeq" id="WP_188879444.1">
    <property type="nucleotide sequence ID" value="NZ_BMOQ01000007.1"/>
</dbReference>
<dbReference type="EMBL" id="BMOQ01000007">
    <property type="protein sequence ID" value="GGN22830.1"/>
    <property type="molecule type" value="Genomic_DNA"/>
</dbReference>
<dbReference type="OrthoDB" id="214187at2157"/>
<reference evidence="4 5" key="1">
    <citation type="journal article" date="2019" name="Int. J. Syst. Evol. Microbiol.">
        <title>The Global Catalogue of Microorganisms (GCM) 10K type strain sequencing project: providing services to taxonomists for standard genome sequencing and annotation.</title>
        <authorList>
            <consortium name="The Broad Institute Genomics Platform"/>
            <consortium name="The Broad Institute Genome Sequencing Center for Infectious Disease"/>
            <person name="Wu L."/>
            <person name="Ma J."/>
        </authorList>
    </citation>
    <scope>NUCLEOTIDE SEQUENCE [LARGE SCALE GENOMIC DNA]</scope>
    <source>
        <strain evidence="4 5">JCM 16331</strain>
    </source>
</reference>
<protein>
    <submittedName>
        <fullName evidence="4">Thioredoxin reductase</fullName>
    </submittedName>
</protein>